<dbReference type="InterPro" id="IPR049409">
    <property type="entry name" value="UvsW_N"/>
</dbReference>
<dbReference type="InterPro" id="IPR050615">
    <property type="entry name" value="ATP-dep_DNA_Helicase"/>
</dbReference>
<keyword evidence="1" id="KW-0547">Nucleotide-binding</keyword>
<name>A0A0F9NWY8_9ZZZZ</name>
<dbReference type="AlphaFoldDB" id="A0A0F9NWY8"/>
<proteinExistence type="predicted"/>
<evidence type="ECO:0000313" key="7">
    <source>
        <dbReference type="EMBL" id="KKN16637.1"/>
    </source>
</evidence>
<organism evidence="7">
    <name type="scientific">marine sediment metagenome</name>
    <dbReference type="NCBI Taxonomy" id="412755"/>
    <lineage>
        <taxon>unclassified sequences</taxon>
        <taxon>metagenomes</taxon>
        <taxon>ecological metagenomes</taxon>
    </lineage>
</organism>
<dbReference type="GO" id="GO:0004386">
    <property type="term" value="F:helicase activity"/>
    <property type="evidence" value="ECO:0007669"/>
    <property type="project" value="UniProtKB-KW"/>
</dbReference>
<dbReference type="Pfam" id="PF21241">
    <property type="entry name" value="UvsW_N"/>
    <property type="match status" value="1"/>
</dbReference>
<dbReference type="GO" id="GO:0016787">
    <property type="term" value="F:hydrolase activity"/>
    <property type="evidence" value="ECO:0007669"/>
    <property type="project" value="UniProtKB-KW"/>
</dbReference>
<dbReference type="GO" id="GO:0003677">
    <property type="term" value="F:DNA binding"/>
    <property type="evidence" value="ECO:0007669"/>
    <property type="project" value="InterPro"/>
</dbReference>
<evidence type="ECO:0008006" key="8">
    <source>
        <dbReference type="Google" id="ProtNLM"/>
    </source>
</evidence>
<keyword evidence="2" id="KW-0378">Hydrolase</keyword>
<dbReference type="InterPro" id="IPR049430">
    <property type="entry name" value="UvsW_N_sf"/>
</dbReference>
<dbReference type="InterPro" id="IPR014001">
    <property type="entry name" value="Helicase_ATP-bd"/>
</dbReference>
<dbReference type="InterPro" id="IPR027417">
    <property type="entry name" value="P-loop_NTPase"/>
</dbReference>
<dbReference type="Gene3D" id="3.30.780.20">
    <property type="match status" value="1"/>
</dbReference>
<evidence type="ECO:0000259" key="5">
    <source>
        <dbReference type="PROSITE" id="PS51192"/>
    </source>
</evidence>
<sequence>MLLSRTVKIKILDEVNCVLIGLAPDHLSFFWDEYSRKAPNYFFNPKYKLGQWDGKIRYFHKTGKTYVYLLNDIVPQLIGLGYKINLIDDRVSDVPTPPLIDENYFKHIFHPEWNEYIIFRDYQVDAVNAAITQGGGIIIAGTGAGKTLMCAALVDSYGKFGKRSLTIVPSKDLIEQTAAEYEICELDTGRYYSEVKDVNHQHVVSTWQSLQNNPMLLSEFGMIIVDECHGIKGQVLQKLLNEDAPHIPLRFGCTGTLPKAETDAMAVRITIGDVKYVITARELMDQGHLASLNIEIIQLEEDFKKEYKEHCEALKEHAPDEKLPTYRQFKDGYFPDYTSEKRYLQSNKERLQWIADYIEVKRDMGRGNVFCLVDGIRNGQKLADMIDGAVFVHGKDKQKARKQVYNLFKDNDNIVVIATIHIASTGLDIKRIFHMMAIDVGKSFIRIIQTIGRGLRKAPDKDSVEFTDICSDLKYSRKHLTERKKYYREAQYPHKVKKVDYADF</sequence>
<protein>
    <recommendedName>
        <fullName evidence="8">Helicase ATP-binding domain-containing protein</fullName>
    </recommendedName>
</protein>
<evidence type="ECO:0000256" key="4">
    <source>
        <dbReference type="ARBA" id="ARBA00022840"/>
    </source>
</evidence>
<evidence type="ECO:0000256" key="3">
    <source>
        <dbReference type="ARBA" id="ARBA00022806"/>
    </source>
</evidence>
<keyword evidence="3" id="KW-0347">Helicase</keyword>
<dbReference type="SMART" id="SM00490">
    <property type="entry name" value="HELICc"/>
    <property type="match status" value="1"/>
</dbReference>
<dbReference type="PANTHER" id="PTHR11274">
    <property type="entry name" value="RAD25/XP-B DNA REPAIR HELICASE"/>
    <property type="match status" value="1"/>
</dbReference>
<dbReference type="Gene3D" id="3.40.50.300">
    <property type="entry name" value="P-loop containing nucleotide triphosphate hydrolases"/>
    <property type="match status" value="2"/>
</dbReference>
<feature type="domain" description="Helicase C-terminal" evidence="6">
    <location>
        <begin position="353"/>
        <end position="500"/>
    </location>
</feature>
<dbReference type="PROSITE" id="PS51194">
    <property type="entry name" value="HELICASE_CTER"/>
    <property type="match status" value="1"/>
</dbReference>
<evidence type="ECO:0000256" key="1">
    <source>
        <dbReference type="ARBA" id="ARBA00022741"/>
    </source>
</evidence>
<dbReference type="EMBL" id="LAZR01003595">
    <property type="protein sequence ID" value="KKN16637.1"/>
    <property type="molecule type" value="Genomic_DNA"/>
</dbReference>
<feature type="domain" description="Helicase ATP-binding" evidence="5">
    <location>
        <begin position="127"/>
        <end position="275"/>
    </location>
</feature>
<dbReference type="GO" id="GO:0005524">
    <property type="term" value="F:ATP binding"/>
    <property type="evidence" value="ECO:0007669"/>
    <property type="project" value="UniProtKB-KW"/>
</dbReference>
<dbReference type="InterPro" id="IPR001650">
    <property type="entry name" value="Helicase_C-like"/>
</dbReference>
<evidence type="ECO:0000256" key="2">
    <source>
        <dbReference type="ARBA" id="ARBA00022801"/>
    </source>
</evidence>
<dbReference type="PROSITE" id="PS51192">
    <property type="entry name" value="HELICASE_ATP_BIND_1"/>
    <property type="match status" value="1"/>
</dbReference>
<keyword evidence="4" id="KW-0067">ATP-binding</keyword>
<comment type="caution">
    <text evidence="7">The sequence shown here is derived from an EMBL/GenBank/DDBJ whole genome shotgun (WGS) entry which is preliminary data.</text>
</comment>
<dbReference type="SUPFAM" id="SSF52540">
    <property type="entry name" value="P-loop containing nucleoside triphosphate hydrolases"/>
    <property type="match status" value="2"/>
</dbReference>
<accession>A0A0F9NWY8</accession>
<dbReference type="Pfam" id="PF00271">
    <property type="entry name" value="Helicase_C"/>
    <property type="match status" value="1"/>
</dbReference>
<gene>
    <name evidence="7" type="ORF">LCGC14_0973910</name>
</gene>
<dbReference type="SMART" id="SM00487">
    <property type="entry name" value="DEXDc"/>
    <property type="match status" value="1"/>
</dbReference>
<dbReference type="InterPro" id="IPR006935">
    <property type="entry name" value="Helicase/UvrB_N"/>
</dbReference>
<dbReference type="PANTHER" id="PTHR11274:SF0">
    <property type="entry name" value="GENERAL TRANSCRIPTION AND DNA REPAIR FACTOR IIH HELICASE SUBUNIT XPB"/>
    <property type="match status" value="1"/>
</dbReference>
<dbReference type="Pfam" id="PF04851">
    <property type="entry name" value="ResIII"/>
    <property type="match status" value="1"/>
</dbReference>
<reference evidence="7" key="1">
    <citation type="journal article" date="2015" name="Nature">
        <title>Complex archaea that bridge the gap between prokaryotes and eukaryotes.</title>
        <authorList>
            <person name="Spang A."/>
            <person name="Saw J.H."/>
            <person name="Jorgensen S.L."/>
            <person name="Zaremba-Niedzwiedzka K."/>
            <person name="Martijn J."/>
            <person name="Lind A.E."/>
            <person name="van Eijk R."/>
            <person name="Schleper C."/>
            <person name="Guy L."/>
            <person name="Ettema T.J."/>
        </authorList>
    </citation>
    <scope>NUCLEOTIDE SEQUENCE</scope>
</reference>
<evidence type="ECO:0000259" key="6">
    <source>
        <dbReference type="PROSITE" id="PS51194"/>
    </source>
</evidence>